<proteinExistence type="predicted"/>
<dbReference type="Pfam" id="PF07730">
    <property type="entry name" value="HisKA_3"/>
    <property type="match status" value="1"/>
</dbReference>
<reference evidence="17" key="1">
    <citation type="submission" date="2012-02" db="EMBL/GenBank/DDBJ databases">
        <title>The complete genome of Frateuria aurantia DSM 6220.</title>
        <authorList>
            <consortium name="US DOE Joint Genome Institute (JGI-PGF)"/>
            <person name="Lucas S."/>
            <person name="Copeland A."/>
            <person name="Lapidus A."/>
            <person name="Glavina del Rio T."/>
            <person name="Dalin E."/>
            <person name="Tice H."/>
            <person name="Bruce D."/>
            <person name="Goodwin L."/>
            <person name="Pitluck S."/>
            <person name="Peters L."/>
            <person name="Ovchinnikova G."/>
            <person name="Teshima H."/>
            <person name="Kyrpides N."/>
            <person name="Mavromatis K."/>
            <person name="Ivanova N."/>
            <person name="Brettin T."/>
            <person name="Detter J.C."/>
            <person name="Han C."/>
            <person name="Larimer F."/>
            <person name="Land M."/>
            <person name="Hauser L."/>
            <person name="Markowitz V."/>
            <person name="Cheng J.-F."/>
            <person name="Hugenholtz P."/>
            <person name="Woyke T."/>
            <person name="Wu D."/>
            <person name="Brambilla E."/>
            <person name="Klenk H.-P."/>
            <person name="Eisen J.A."/>
        </authorList>
    </citation>
    <scope>NUCLEOTIDE SEQUENCE</scope>
    <source>
        <strain evidence="17">DSM 6220</strain>
    </source>
</reference>
<keyword evidence="4" id="KW-1003">Cell membrane</keyword>
<dbReference type="CDD" id="cd16917">
    <property type="entry name" value="HATPase_UhpB-NarQ-NarX-like"/>
    <property type="match status" value="1"/>
</dbReference>
<evidence type="ECO:0000256" key="6">
    <source>
        <dbReference type="ARBA" id="ARBA00022679"/>
    </source>
</evidence>
<dbReference type="OrthoDB" id="9797605at2"/>
<dbReference type="Proteomes" id="UP000005234">
    <property type="component" value="Chromosome"/>
</dbReference>
<evidence type="ECO:0000256" key="15">
    <source>
        <dbReference type="SAM" id="Phobius"/>
    </source>
</evidence>
<evidence type="ECO:0000256" key="4">
    <source>
        <dbReference type="ARBA" id="ARBA00022475"/>
    </source>
</evidence>
<dbReference type="EC" id="2.7.13.3" evidence="3"/>
<name>H8L5G7_FRAAD</name>
<evidence type="ECO:0000256" key="8">
    <source>
        <dbReference type="ARBA" id="ARBA00022741"/>
    </source>
</evidence>
<dbReference type="GO" id="GO:0005524">
    <property type="term" value="F:ATP binding"/>
    <property type="evidence" value="ECO:0007669"/>
    <property type="project" value="UniProtKB-KW"/>
</dbReference>
<evidence type="ECO:0000256" key="5">
    <source>
        <dbReference type="ARBA" id="ARBA00022553"/>
    </source>
</evidence>
<evidence type="ECO:0000256" key="13">
    <source>
        <dbReference type="ARBA" id="ARBA00023136"/>
    </source>
</evidence>
<keyword evidence="8" id="KW-0547">Nucleotide-binding</keyword>
<dbReference type="AlphaFoldDB" id="H8L5G7"/>
<evidence type="ECO:0000256" key="11">
    <source>
        <dbReference type="ARBA" id="ARBA00022989"/>
    </source>
</evidence>
<feature type="transmembrane region" description="Helical" evidence="15">
    <location>
        <begin position="40"/>
        <end position="59"/>
    </location>
</feature>
<keyword evidence="9 17" id="KW-0418">Kinase</keyword>
<keyword evidence="7 15" id="KW-0812">Transmembrane</keyword>
<dbReference type="PANTHER" id="PTHR24421:SF10">
    <property type="entry name" value="NITRATE_NITRITE SENSOR PROTEIN NARQ"/>
    <property type="match status" value="1"/>
</dbReference>
<evidence type="ECO:0000256" key="14">
    <source>
        <dbReference type="SAM" id="Coils"/>
    </source>
</evidence>
<dbReference type="HOGENOM" id="CLU_041023_0_0_6"/>
<dbReference type="RefSeq" id="WP_014402774.1">
    <property type="nucleotide sequence ID" value="NC_017033.1"/>
</dbReference>
<keyword evidence="18" id="KW-1185">Reference proteome</keyword>
<dbReference type="PANTHER" id="PTHR24421">
    <property type="entry name" value="NITRATE/NITRITE SENSOR PROTEIN NARX-RELATED"/>
    <property type="match status" value="1"/>
</dbReference>
<evidence type="ECO:0000256" key="3">
    <source>
        <dbReference type="ARBA" id="ARBA00012438"/>
    </source>
</evidence>
<dbReference type="Pfam" id="PF02518">
    <property type="entry name" value="HATPase_c"/>
    <property type="match status" value="1"/>
</dbReference>
<feature type="transmembrane region" description="Helical" evidence="15">
    <location>
        <begin position="79"/>
        <end position="97"/>
    </location>
</feature>
<keyword evidence="5" id="KW-0597">Phosphoprotein</keyword>
<evidence type="ECO:0000313" key="17">
    <source>
        <dbReference type="EMBL" id="AFC85768.1"/>
    </source>
</evidence>
<dbReference type="Gene3D" id="1.20.5.1930">
    <property type="match status" value="1"/>
</dbReference>
<protein>
    <recommendedName>
        <fullName evidence="3">histidine kinase</fullName>
        <ecNumber evidence="3">2.7.13.3</ecNumber>
    </recommendedName>
</protein>
<feature type="transmembrane region" description="Helical" evidence="15">
    <location>
        <begin position="117"/>
        <end position="136"/>
    </location>
</feature>
<keyword evidence="12" id="KW-0902">Two-component regulatory system</keyword>
<accession>H8L5G7</accession>
<dbReference type="GO" id="GO:0000155">
    <property type="term" value="F:phosphorelay sensor kinase activity"/>
    <property type="evidence" value="ECO:0007669"/>
    <property type="project" value="InterPro"/>
</dbReference>
<evidence type="ECO:0000256" key="12">
    <source>
        <dbReference type="ARBA" id="ARBA00023012"/>
    </source>
</evidence>
<evidence type="ECO:0000256" key="2">
    <source>
        <dbReference type="ARBA" id="ARBA00004651"/>
    </source>
</evidence>
<feature type="coiled-coil region" evidence="14">
    <location>
        <begin position="291"/>
        <end position="318"/>
    </location>
</feature>
<dbReference type="Pfam" id="PF05231">
    <property type="entry name" value="MASE1"/>
    <property type="match status" value="1"/>
</dbReference>
<gene>
    <name evidence="17" type="ordered locus">Fraau_1335</name>
</gene>
<evidence type="ECO:0000256" key="1">
    <source>
        <dbReference type="ARBA" id="ARBA00000085"/>
    </source>
</evidence>
<dbReference type="InterPro" id="IPR036890">
    <property type="entry name" value="HATPase_C_sf"/>
</dbReference>
<dbReference type="InterPro" id="IPR011712">
    <property type="entry name" value="Sig_transdc_His_kin_sub3_dim/P"/>
</dbReference>
<comment type="subcellular location">
    <subcellularLocation>
        <location evidence="2">Cell membrane</location>
        <topology evidence="2">Multi-pass membrane protein</topology>
    </subcellularLocation>
</comment>
<dbReference type="Gene3D" id="3.30.565.10">
    <property type="entry name" value="Histidine kinase-like ATPase, C-terminal domain"/>
    <property type="match status" value="1"/>
</dbReference>
<dbReference type="InterPro" id="IPR007895">
    <property type="entry name" value="MASE1"/>
</dbReference>
<dbReference type="GO" id="GO:0046983">
    <property type="term" value="F:protein dimerization activity"/>
    <property type="evidence" value="ECO:0007669"/>
    <property type="project" value="InterPro"/>
</dbReference>
<dbReference type="EMBL" id="CP003350">
    <property type="protein sequence ID" value="AFC85768.1"/>
    <property type="molecule type" value="Genomic_DNA"/>
</dbReference>
<evidence type="ECO:0000313" key="18">
    <source>
        <dbReference type="Proteomes" id="UP000005234"/>
    </source>
</evidence>
<feature type="transmembrane region" description="Helical" evidence="15">
    <location>
        <begin position="156"/>
        <end position="175"/>
    </location>
</feature>
<comment type="catalytic activity">
    <reaction evidence="1">
        <text>ATP + protein L-histidine = ADP + protein N-phospho-L-histidine.</text>
        <dbReference type="EC" id="2.7.13.3"/>
    </reaction>
</comment>
<dbReference type="STRING" id="767434.Fraau_1335"/>
<dbReference type="InterPro" id="IPR003594">
    <property type="entry name" value="HATPase_dom"/>
</dbReference>
<dbReference type="InterPro" id="IPR050482">
    <property type="entry name" value="Sensor_HK_TwoCompSys"/>
</dbReference>
<feature type="transmembrane region" description="Helical" evidence="15">
    <location>
        <begin position="187"/>
        <end position="206"/>
    </location>
</feature>
<evidence type="ECO:0000259" key="16">
    <source>
        <dbReference type="SMART" id="SM00387"/>
    </source>
</evidence>
<sequence>MHASPITPPARWLYSALVIAYLSLWLLLRIAEQPYWILPFGLRLGVLLITPPRVWPWLLGGELLVAAGHHYSNGTPWDILARTYLPEPLLMMACVYIGRRFGIRSSMDHPEIAVKLLLLTVLTVIVATIGSALLGPPTTAHAAVPWFDRIAPFTRAMLGSYIGSLLVVPALIMAFGTPASHAELKALLRHSLILLMPCLLILATLMTLPPPLPQFARVLSLAPVLFFAFSHGWRGACLTLILSSLDIALAGLFGTGSEVNATSQLFLAVTGTGALMLGTASDALRHSGQQVAEQNHRLASANQQLDQLARELRHAARGNLHSEERQRRYLAAELHDELGQNLTAIQTHVQLARFRLQQAGLQDIGAAIHGILGQMRKSLHHVLNNLHPAVLDEFGLYRALADGPIRELLQVAHVAYLPELQGDPDALDDEARVALYRIAQESATNTVKHARASVFRLTLRVRRHGPAIVAILDIRDNGIGLPPEGSRQGRGLQGMHDRVTAIGGRFRLYPGGDGAHIRVLLRSGPDPDLDALPAVDARQRILRQPM</sequence>
<organism evidence="17 18">
    <name type="scientific">Frateuria aurantia (strain ATCC 33424 / DSM 6220 / KCTC 2777 / LMG 1558 / NBRC 3245 / NCIMB 13370)</name>
    <name type="common">Acetobacter aurantius</name>
    <dbReference type="NCBI Taxonomy" id="767434"/>
    <lineage>
        <taxon>Bacteria</taxon>
        <taxon>Pseudomonadati</taxon>
        <taxon>Pseudomonadota</taxon>
        <taxon>Gammaproteobacteria</taxon>
        <taxon>Lysobacterales</taxon>
        <taxon>Rhodanobacteraceae</taxon>
        <taxon>Frateuria</taxon>
    </lineage>
</organism>
<dbReference type="KEGG" id="fau:Fraau_1335"/>
<keyword evidence="14" id="KW-0175">Coiled coil</keyword>
<keyword evidence="6" id="KW-0808">Transferase</keyword>
<evidence type="ECO:0000256" key="10">
    <source>
        <dbReference type="ARBA" id="ARBA00022840"/>
    </source>
</evidence>
<dbReference type="SMART" id="SM00387">
    <property type="entry name" value="HATPase_c"/>
    <property type="match status" value="1"/>
</dbReference>
<evidence type="ECO:0000256" key="9">
    <source>
        <dbReference type="ARBA" id="ARBA00022777"/>
    </source>
</evidence>
<dbReference type="GO" id="GO:0005886">
    <property type="term" value="C:plasma membrane"/>
    <property type="evidence" value="ECO:0007669"/>
    <property type="project" value="UniProtKB-SubCell"/>
</dbReference>
<evidence type="ECO:0000256" key="7">
    <source>
        <dbReference type="ARBA" id="ARBA00022692"/>
    </source>
</evidence>
<keyword evidence="11 15" id="KW-1133">Transmembrane helix</keyword>
<feature type="domain" description="Histidine kinase/HSP90-like ATPase" evidence="16">
    <location>
        <begin position="430"/>
        <end position="525"/>
    </location>
</feature>
<dbReference type="SUPFAM" id="SSF55874">
    <property type="entry name" value="ATPase domain of HSP90 chaperone/DNA topoisomerase II/histidine kinase"/>
    <property type="match status" value="1"/>
</dbReference>
<keyword evidence="13 15" id="KW-0472">Membrane</keyword>
<keyword evidence="10" id="KW-0067">ATP-binding</keyword>
<dbReference type="eggNOG" id="COG3851">
    <property type="taxonomic scope" value="Bacteria"/>
</dbReference>
<feature type="transmembrane region" description="Helical" evidence="15">
    <location>
        <begin position="12"/>
        <end position="28"/>
    </location>
</feature>